<reference evidence="2 3" key="3">
    <citation type="submission" date="2020-08" db="EMBL/GenBank/DDBJ databases">
        <title>Genomic Encyclopedia of Type Strains, Phase IV (KMG-IV): sequencing the most valuable type-strain genomes for metagenomic binning, comparative biology and taxonomic classification.</title>
        <authorList>
            <person name="Goeker M."/>
        </authorList>
    </citation>
    <scope>NUCLEOTIDE SEQUENCE [LARGE SCALE GENOMIC DNA]</scope>
    <source>
        <strain evidence="2 3">DSM 24105</strain>
    </source>
</reference>
<dbReference type="RefSeq" id="WP_183513569.1">
    <property type="nucleotide sequence ID" value="NZ_BSPG01000045.1"/>
</dbReference>
<evidence type="ECO:0000313" key="2">
    <source>
        <dbReference type="EMBL" id="MBB3905589.1"/>
    </source>
</evidence>
<protein>
    <submittedName>
        <fullName evidence="2">Uncharacterized protein</fullName>
    </submittedName>
</protein>
<gene>
    <name evidence="1" type="ORF">GCM10007884_45720</name>
    <name evidence="2" type="ORF">GGR33_005129</name>
</gene>
<sequence length="142" mass="15896">MKLPGGNGEACEHRSIKRACREWMRASGAPDAGEEQWTVAGKADVYSVEKDWIVEVGNTSVGKLQSALLDEDGPRFILVPFQELEWKNGRPRRLLAVEFDCAESVHDEIRASHWAAMERCARALELHDDRFEAPARSTSTGE</sequence>
<dbReference type="EMBL" id="JACIDN010000014">
    <property type="protein sequence ID" value="MBB3905589.1"/>
    <property type="molecule type" value="Genomic_DNA"/>
</dbReference>
<reference evidence="1" key="4">
    <citation type="submission" date="2023-01" db="EMBL/GenBank/DDBJ databases">
        <title>Draft genome sequence of Methylobacterium brachythecii strain NBRC 107710.</title>
        <authorList>
            <person name="Sun Q."/>
            <person name="Mori K."/>
        </authorList>
    </citation>
    <scope>NUCLEOTIDE SEQUENCE</scope>
    <source>
        <strain evidence="1">NBRC 107710</strain>
    </source>
</reference>
<comment type="caution">
    <text evidence="2">The sequence shown here is derived from an EMBL/GenBank/DDBJ whole genome shotgun (WGS) entry which is preliminary data.</text>
</comment>
<reference evidence="1" key="1">
    <citation type="journal article" date="2014" name="Int. J. Syst. Evol. Microbiol.">
        <title>Complete genome of a new Firmicutes species belonging to the dominant human colonic microbiota ('Ruminococcus bicirculans') reveals two chromosomes and a selective capacity to utilize plant glucans.</title>
        <authorList>
            <consortium name="NISC Comparative Sequencing Program"/>
            <person name="Wegmann U."/>
            <person name="Louis P."/>
            <person name="Goesmann A."/>
            <person name="Henrissat B."/>
            <person name="Duncan S.H."/>
            <person name="Flint H.J."/>
        </authorList>
    </citation>
    <scope>NUCLEOTIDE SEQUENCE</scope>
    <source>
        <strain evidence="1">NBRC 107710</strain>
    </source>
</reference>
<organism evidence="2 3">
    <name type="scientific">Methylobacterium brachythecii</name>
    <dbReference type="NCBI Taxonomy" id="1176177"/>
    <lineage>
        <taxon>Bacteria</taxon>
        <taxon>Pseudomonadati</taxon>
        <taxon>Pseudomonadota</taxon>
        <taxon>Alphaproteobacteria</taxon>
        <taxon>Hyphomicrobiales</taxon>
        <taxon>Methylobacteriaceae</taxon>
        <taxon>Methylobacterium</taxon>
    </lineage>
</organism>
<dbReference type="EMBL" id="BSPG01000045">
    <property type="protein sequence ID" value="GLS46578.1"/>
    <property type="molecule type" value="Genomic_DNA"/>
</dbReference>
<accession>A0A7W6APH9</accession>
<dbReference type="Proteomes" id="UP001156881">
    <property type="component" value="Unassembled WGS sequence"/>
</dbReference>
<keyword evidence="4" id="KW-1185">Reference proteome</keyword>
<dbReference type="Proteomes" id="UP000517759">
    <property type="component" value="Unassembled WGS sequence"/>
</dbReference>
<proteinExistence type="predicted"/>
<dbReference type="AlphaFoldDB" id="A0A7W6APH9"/>
<evidence type="ECO:0000313" key="1">
    <source>
        <dbReference type="EMBL" id="GLS46578.1"/>
    </source>
</evidence>
<reference evidence="4" key="2">
    <citation type="journal article" date="2019" name="Int. J. Syst. Evol. Microbiol.">
        <title>The Global Catalogue of Microorganisms (GCM) 10K type strain sequencing project: providing services to taxonomists for standard genome sequencing and annotation.</title>
        <authorList>
            <consortium name="The Broad Institute Genomics Platform"/>
            <consortium name="The Broad Institute Genome Sequencing Center for Infectious Disease"/>
            <person name="Wu L."/>
            <person name="Ma J."/>
        </authorList>
    </citation>
    <scope>NUCLEOTIDE SEQUENCE [LARGE SCALE GENOMIC DNA]</scope>
    <source>
        <strain evidence="4">NBRC 107710</strain>
    </source>
</reference>
<evidence type="ECO:0000313" key="4">
    <source>
        <dbReference type="Proteomes" id="UP001156881"/>
    </source>
</evidence>
<name>A0A7W6APH9_9HYPH</name>
<evidence type="ECO:0000313" key="3">
    <source>
        <dbReference type="Proteomes" id="UP000517759"/>
    </source>
</evidence>